<proteinExistence type="predicted"/>
<protein>
    <submittedName>
        <fullName evidence="1">Uncharacterized protein</fullName>
    </submittedName>
</protein>
<evidence type="ECO:0000313" key="2">
    <source>
        <dbReference type="Proteomes" id="UP000466442"/>
    </source>
</evidence>
<sequence length="106" mass="12677">MERRRHQLEISNWKVGEVGGWTTFCEANFIFKQQIQPWLYPESVMRRKSPDLDMYSPFLALSSQRRRCRDPLCTSWCVSGTSSWSAKSFVLRETWPPFRYTKKHLV</sequence>
<accession>A0A6A4K2E5</accession>
<name>A0A6A4K2E5_APOLU</name>
<organism evidence="1 2">
    <name type="scientific">Apolygus lucorum</name>
    <name type="common">Small green plant bug</name>
    <name type="synonym">Lygocoris lucorum</name>
    <dbReference type="NCBI Taxonomy" id="248454"/>
    <lineage>
        <taxon>Eukaryota</taxon>
        <taxon>Metazoa</taxon>
        <taxon>Ecdysozoa</taxon>
        <taxon>Arthropoda</taxon>
        <taxon>Hexapoda</taxon>
        <taxon>Insecta</taxon>
        <taxon>Pterygota</taxon>
        <taxon>Neoptera</taxon>
        <taxon>Paraneoptera</taxon>
        <taxon>Hemiptera</taxon>
        <taxon>Heteroptera</taxon>
        <taxon>Panheteroptera</taxon>
        <taxon>Cimicomorpha</taxon>
        <taxon>Miridae</taxon>
        <taxon>Mirini</taxon>
        <taxon>Apolygus</taxon>
    </lineage>
</organism>
<dbReference type="EMBL" id="WIXP02000004">
    <property type="protein sequence ID" value="KAF6212436.1"/>
    <property type="molecule type" value="Genomic_DNA"/>
</dbReference>
<evidence type="ECO:0000313" key="1">
    <source>
        <dbReference type="EMBL" id="KAF6212436.1"/>
    </source>
</evidence>
<reference evidence="1" key="1">
    <citation type="journal article" date="2021" name="Mol. Ecol. Resour.">
        <title>Apolygus lucorum genome provides insights into omnivorousness and mesophyll feeding.</title>
        <authorList>
            <person name="Liu Y."/>
            <person name="Liu H."/>
            <person name="Wang H."/>
            <person name="Huang T."/>
            <person name="Liu B."/>
            <person name="Yang B."/>
            <person name="Yin L."/>
            <person name="Li B."/>
            <person name="Zhang Y."/>
            <person name="Zhang S."/>
            <person name="Jiang F."/>
            <person name="Zhang X."/>
            <person name="Ren Y."/>
            <person name="Wang B."/>
            <person name="Wang S."/>
            <person name="Lu Y."/>
            <person name="Wu K."/>
            <person name="Fan W."/>
            <person name="Wang G."/>
        </authorList>
    </citation>
    <scope>NUCLEOTIDE SEQUENCE</scope>
    <source>
        <strain evidence="1">12Hb</strain>
    </source>
</reference>
<keyword evidence="2" id="KW-1185">Reference proteome</keyword>
<comment type="caution">
    <text evidence="1">The sequence shown here is derived from an EMBL/GenBank/DDBJ whole genome shotgun (WGS) entry which is preliminary data.</text>
</comment>
<gene>
    <name evidence="1" type="ORF">GE061_012959</name>
</gene>
<dbReference type="Proteomes" id="UP000466442">
    <property type="component" value="Unassembled WGS sequence"/>
</dbReference>
<dbReference type="AlphaFoldDB" id="A0A6A4K2E5"/>